<keyword evidence="2 3" id="KW-0040">ANK repeat</keyword>
<organism evidence="4 5">
    <name type="scientific">Botryobasidium botryosum (strain FD-172 SS1)</name>
    <dbReference type="NCBI Taxonomy" id="930990"/>
    <lineage>
        <taxon>Eukaryota</taxon>
        <taxon>Fungi</taxon>
        <taxon>Dikarya</taxon>
        <taxon>Basidiomycota</taxon>
        <taxon>Agaricomycotina</taxon>
        <taxon>Agaricomycetes</taxon>
        <taxon>Cantharellales</taxon>
        <taxon>Botryobasidiaceae</taxon>
        <taxon>Botryobasidium</taxon>
    </lineage>
</organism>
<evidence type="ECO:0000313" key="4">
    <source>
        <dbReference type="EMBL" id="KDQ18949.1"/>
    </source>
</evidence>
<feature type="repeat" description="ANK" evidence="3">
    <location>
        <begin position="448"/>
        <end position="477"/>
    </location>
</feature>
<dbReference type="AlphaFoldDB" id="A0A067MTN1"/>
<evidence type="ECO:0000256" key="3">
    <source>
        <dbReference type="PROSITE-ProRule" id="PRU00023"/>
    </source>
</evidence>
<keyword evidence="1" id="KW-0677">Repeat</keyword>
<protein>
    <submittedName>
        <fullName evidence="4">Uncharacterized protein</fullName>
    </submittedName>
</protein>
<dbReference type="InterPro" id="IPR036770">
    <property type="entry name" value="Ankyrin_rpt-contain_sf"/>
</dbReference>
<sequence>MVSTTNPSRHSLHDLPRGDYGCSEGAAAALRLKRAPDEPKQGTHALSLEDVLAEVDPFLEVIDAREWTECVRHLVFTSMGCAAQERARVATLFKLGFKTEWAPLTDYRGGLKGNVKAYSDSRFYPPKLSLDVFKDRPIPVLTTLVDLLLSAGISAEGDFRDIPDDQARRILYREDRMIREVRTPLDAVISGVRSVERMIYEPVPGEVYNCDILTNRLDYMFQVFEVLVHAGARCRPGGNDPDLPLHAPLRLACTSPWQCGPSSHSGRIFLSLLPAGASLCPNHCALAVAAYEHSAWKVERLLQLSPGHSANDLEYALFEVVERCAKSTEEEEMQINIIRHLVQVGALQKRNTDTGAKSNILSSAIRSGCGLKVVECLISLGANVSPCALRDWVGLRPCSAEVVETLVRNGADVNARVYSSNIVGWPDLPVNNDCTSKVRLCMEVPNRDDRTPLHVYLRYGPVPDVLVVQVLLDAGADPKHCLGPSLERQCPSPEVTRLLVRHGADVNEVDKDGKTPLHHLCERAVDPHVFSQVFEILFAAGVDLNVKNKYGRTPLHIACHSFNNRNGLATCATTLLVVAGADVNARDEKGFSPLHLAVSCAHDPGIPAVIDLLVTAGASVDATDGNGSTPLHLAALHGNALAIERLVDAGADVKLLDLRGGGLFHYAACSPYAFPASFPTAYMLTNLDINLRDHQGRSPLHWAARGSHNWANLEKMLNAGADINARDYNDRTPLHHVARLGTPQIAKRLVSAGADVDAFDQQAVEGGCACIRGCN</sequence>
<dbReference type="PROSITE" id="PS50088">
    <property type="entry name" value="ANK_REPEAT"/>
    <property type="match status" value="7"/>
</dbReference>
<dbReference type="InterPro" id="IPR002110">
    <property type="entry name" value="Ankyrin_rpt"/>
</dbReference>
<dbReference type="STRING" id="930990.A0A067MTN1"/>
<dbReference type="OrthoDB" id="194358at2759"/>
<evidence type="ECO:0000256" key="2">
    <source>
        <dbReference type="ARBA" id="ARBA00023043"/>
    </source>
</evidence>
<feature type="repeat" description="ANK" evidence="3">
    <location>
        <begin position="512"/>
        <end position="549"/>
    </location>
</feature>
<proteinExistence type="predicted"/>
<feature type="repeat" description="ANK" evidence="3">
    <location>
        <begin position="550"/>
        <end position="588"/>
    </location>
</feature>
<dbReference type="Proteomes" id="UP000027195">
    <property type="component" value="Unassembled WGS sequence"/>
</dbReference>
<gene>
    <name evidence="4" type="ORF">BOTBODRAFT_479846</name>
</gene>
<feature type="repeat" description="ANK" evidence="3">
    <location>
        <begin position="589"/>
        <end position="625"/>
    </location>
</feature>
<dbReference type="PANTHER" id="PTHR24161:SF124">
    <property type="entry name" value="TRANSIENT RECEPTOR POTENTIAL CHANNEL PYREXIA"/>
    <property type="match status" value="1"/>
</dbReference>
<dbReference type="Pfam" id="PF12796">
    <property type="entry name" value="Ank_2"/>
    <property type="match status" value="3"/>
</dbReference>
<dbReference type="EMBL" id="KL198020">
    <property type="protein sequence ID" value="KDQ18949.1"/>
    <property type="molecule type" value="Genomic_DNA"/>
</dbReference>
<dbReference type="HOGENOM" id="CLU_360919_0_0_1"/>
<dbReference type="Gene3D" id="1.25.40.20">
    <property type="entry name" value="Ankyrin repeat-containing domain"/>
    <property type="match status" value="3"/>
</dbReference>
<accession>A0A067MTN1</accession>
<feature type="repeat" description="ANK" evidence="3">
    <location>
        <begin position="729"/>
        <end position="761"/>
    </location>
</feature>
<dbReference type="InParanoid" id="A0A067MTN1"/>
<dbReference type="SMART" id="SM00248">
    <property type="entry name" value="ANK"/>
    <property type="match status" value="8"/>
</dbReference>
<feature type="repeat" description="ANK" evidence="3">
    <location>
        <begin position="626"/>
        <end position="658"/>
    </location>
</feature>
<evidence type="ECO:0000256" key="1">
    <source>
        <dbReference type="ARBA" id="ARBA00022737"/>
    </source>
</evidence>
<dbReference type="PRINTS" id="PR01415">
    <property type="entry name" value="ANKYRIN"/>
</dbReference>
<name>A0A067MTN1_BOTB1</name>
<feature type="repeat" description="ANK" evidence="3">
    <location>
        <begin position="695"/>
        <end position="728"/>
    </location>
</feature>
<evidence type="ECO:0000313" key="5">
    <source>
        <dbReference type="Proteomes" id="UP000027195"/>
    </source>
</evidence>
<dbReference type="Pfam" id="PF00023">
    <property type="entry name" value="Ank"/>
    <property type="match status" value="1"/>
</dbReference>
<dbReference type="PANTHER" id="PTHR24161">
    <property type="entry name" value="ANK_REP_REGION DOMAIN-CONTAINING PROTEIN-RELATED"/>
    <property type="match status" value="1"/>
</dbReference>
<dbReference type="SUPFAM" id="SSF48403">
    <property type="entry name" value="Ankyrin repeat"/>
    <property type="match status" value="1"/>
</dbReference>
<reference evidence="5" key="1">
    <citation type="journal article" date="2014" name="Proc. Natl. Acad. Sci. U.S.A.">
        <title>Extensive sampling of basidiomycete genomes demonstrates inadequacy of the white-rot/brown-rot paradigm for wood decay fungi.</title>
        <authorList>
            <person name="Riley R."/>
            <person name="Salamov A.A."/>
            <person name="Brown D.W."/>
            <person name="Nagy L.G."/>
            <person name="Floudas D."/>
            <person name="Held B.W."/>
            <person name="Levasseur A."/>
            <person name="Lombard V."/>
            <person name="Morin E."/>
            <person name="Otillar R."/>
            <person name="Lindquist E.A."/>
            <person name="Sun H."/>
            <person name="LaButti K.M."/>
            <person name="Schmutz J."/>
            <person name="Jabbour D."/>
            <person name="Luo H."/>
            <person name="Baker S.E."/>
            <person name="Pisabarro A.G."/>
            <person name="Walton J.D."/>
            <person name="Blanchette R.A."/>
            <person name="Henrissat B."/>
            <person name="Martin F."/>
            <person name="Cullen D."/>
            <person name="Hibbett D.S."/>
            <person name="Grigoriev I.V."/>
        </authorList>
    </citation>
    <scope>NUCLEOTIDE SEQUENCE [LARGE SCALE GENOMIC DNA]</scope>
    <source>
        <strain evidence="5">FD-172 SS1</strain>
    </source>
</reference>
<keyword evidence="5" id="KW-1185">Reference proteome</keyword>
<dbReference type="PROSITE" id="PS50297">
    <property type="entry name" value="ANK_REP_REGION"/>
    <property type="match status" value="6"/>
</dbReference>